<name>A0A820NY68_9BILA</name>
<protein>
    <recommendedName>
        <fullName evidence="5">cGMP-dependent protein kinase interacting domain-containing protein</fullName>
    </recommendedName>
</protein>
<evidence type="ECO:0000313" key="4">
    <source>
        <dbReference type="Proteomes" id="UP000663874"/>
    </source>
</evidence>
<dbReference type="Proteomes" id="UP000663874">
    <property type="component" value="Unassembled WGS sequence"/>
</dbReference>
<dbReference type="AlphaFoldDB" id="A0A820NY68"/>
<evidence type="ECO:0000256" key="1">
    <source>
        <dbReference type="SAM" id="Coils"/>
    </source>
</evidence>
<feature type="non-terminal residue" evidence="3">
    <location>
        <position position="1"/>
    </location>
</feature>
<evidence type="ECO:0008006" key="5">
    <source>
        <dbReference type="Google" id="ProtNLM"/>
    </source>
</evidence>
<evidence type="ECO:0000313" key="3">
    <source>
        <dbReference type="EMBL" id="CAF4396120.1"/>
    </source>
</evidence>
<feature type="compositionally biased region" description="Polar residues" evidence="2">
    <location>
        <begin position="1"/>
        <end position="30"/>
    </location>
</feature>
<feature type="coiled-coil region" evidence="1">
    <location>
        <begin position="36"/>
        <end position="84"/>
    </location>
</feature>
<evidence type="ECO:0000256" key="2">
    <source>
        <dbReference type="SAM" id="MobiDB-lite"/>
    </source>
</evidence>
<gene>
    <name evidence="3" type="ORF">FNK824_LOCUS43791</name>
</gene>
<proteinExistence type="predicted"/>
<reference evidence="3" key="1">
    <citation type="submission" date="2021-02" db="EMBL/GenBank/DDBJ databases">
        <authorList>
            <person name="Nowell W R."/>
        </authorList>
    </citation>
    <scope>NUCLEOTIDE SEQUENCE</scope>
</reference>
<feature type="region of interest" description="Disordered" evidence="2">
    <location>
        <begin position="1"/>
        <end position="34"/>
    </location>
</feature>
<dbReference type="EMBL" id="CAJOBE010064250">
    <property type="protein sequence ID" value="CAF4396120.1"/>
    <property type="molecule type" value="Genomic_DNA"/>
</dbReference>
<keyword evidence="1" id="KW-0175">Coiled coil</keyword>
<accession>A0A820NY68</accession>
<sequence>NGHSARSVTRTYSASEMTSPSNFNRPTSGNPKYKTQEEYYDEIQFLKKELKDTKTDNDILRARVRRLEEDNARKRKEMDNFYDANKVLFVLISSIGKI</sequence>
<comment type="caution">
    <text evidence="3">The sequence shown here is derived from an EMBL/GenBank/DDBJ whole genome shotgun (WGS) entry which is preliminary data.</text>
</comment>
<organism evidence="3 4">
    <name type="scientific">Rotaria sordida</name>
    <dbReference type="NCBI Taxonomy" id="392033"/>
    <lineage>
        <taxon>Eukaryota</taxon>
        <taxon>Metazoa</taxon>
        <taxon>Spiralia</taxon>
        <taxon>Gnathifera</taxon>
        <taxon>Rotifera</taxon>
        <taxon>Eurotatoria</taxon>
        <taxon>Bdelloidea</taxon>
        <taxon>Philodinida</taxon>
        <taxon>Philodinidae</taxon>
        <taxon>Rotaria</taxon>
    </lineage>
</organism>